<keyword evidence="1" id="KW-1133">Transmembrane helix</keyword>
<keyword evidence="3" id="KW-1185">Reference proteome</keyword>
<evidence type="ECO:0000313" key="2">
    <source>
        <dbReference type="Ensembl" id="ENSGMOP00000052776.1"/>
    </source>
</evidence>
<dbReference type="Proteomes" id="UP000694546">
    <property type="component" value="Chromosome 10"/>
</dbReference>
<protein>
    <submittedName>
        <fullName evidence="2">Uncharacterized protein</fullName>
    </submittedName>
</protein>
<name>A0A8C5C3M1_GADMO</name>
<keyword evidence="1" id="KW-0812">Transmembrane</keyword>
<dbReference type="GeneTree" id="ENSGT01010000223997"/>
<evidence type="ECO:0000313" key="3">
    <source>
        <dbReference type="Proteomes" id="UP000694546"/>
    </source>
</evidence>
<sequence length="94" mass="10404">VRNRSWSTSCCEESILSVRDHGWGLCVEPSPAGLSTALASVLILTIVVDIVGNVLVILSVFRNKKLRNAGQLESFLTLRQTLTTHQLEVIIDDW</sequence>
<keyword evidence="1" id="KW-0472">Membrane</keyword>
<accession>A0A8C5C3M1</accession>
<reference evidence="2" key="2">
    <citation type="submission" date="2025-09" db="UniProtKB">
        <authorList>
            <consortium name="Ensembl"/>
        </authorList>
    </citation>
    <scope>IDENTIFICATION</scope>
</reference>
<dbReference type="AlphaFoldDB" id="A0A8C5C3M1"/>
<organism evidence="2 3">
    <name type="scientific">Gadus morhua</name>
    <name type="common">Atlantic cod</name>
    <dbReference type="NCBI Taxonomy" id="8049"/>
    <lineage>
        <taxon>Eukaryota</taxon>
        <taxon>Metazoa</taxon>
        <taxon>Chordata</taxon>
        <taxon>Craniata</taxon>
        <taxon>Vertebrata</taxon>
        <taxon>Euteleostomi</taxon>
        <taxon>Actinopterygii</taxon>
        <taxon>Neopterygii</taxon>
        <taxon>Teleostei</taxon>
        <taxon>Neoteleostei</taxon>
        <taxon>Acanthomorphata</taxon>
        <taxon>Zeiogadaria</taxon>
        <taxon>Gadariae</taxon>
        <taxon>Gadiformes</taxon>
        <taxon>Gadoidei</taxon>
        <taxon>Gadidae</taxon>
        <taxon>Gadus</taxon>
    </lineage>
</organism>
<evidence type="ECO:0000256" key="1">
    <source>
        <dbReference type="SAM" id="Phobius"/>
    </source>
</evidence>
<feature type="transmembrane region" description="Helical" evidence="1">
    <location>
        <begin position="37"/>
        <end position="61"/>
    </location>
</feature>
<dbReference type="Ensembl" id="ENSGMOT00000024345.1">
    <property type="protein sequence ID" value="ENSGMOP00000052776.1"/>
    <property type="gene ID" value="ENSGMOG00000028146.1"/>
</dbReference>
<proteinExistence type="predicted"/>
<reference evidence="2" key="1">
    <citation type="submission" date="2025-08" db="UniProtKB">
        <authorList>
            <consortium name="Ensembl"/>
        </authorList>
    </citation>
    <scope>IDENTIFICATION</scope>
</reference>